<protein>
    <submittedName>
        <fullName evidence="1">Uncharacterized protein</fullName>
    </submittedName>
</protein>
<dbReference type="EMBL" id="KI680199">
    <property type="protein sequence ID" value="ETL90993.1"/>
    <property type="molecule type" value="Genomic_DNA"/>
</dbReference>
<dbReference type="OrthoDB" id="92683at2759"/>
<dbReference type="AlphaFoldDB" id="W2L0P7"/>
<evidence type="ECO:0000313" key="1">
    <source>
        <dbReference type="EMBL" id="ETL90993.1"/>
    </source>
</evidence>
<proteinExistence type="predicted"/>
<accession>W2L0P7</accession>
<reference evidence="1" key="1">
    <citation type="submission" date="2013-11" db="EMBL/GenBank/DDBJ databases">
        <title>The Genome Sequence of Phytophthora parasitica CHvinca01.</title>
        <authorList>
            <consortium name="The Broad Institute Genomics Platform"/>
            <person name="Russ C."/>
            <person name="Tyler B."/>
            <person name="Panabieres F."/>
            <person name="Shan W."/>
            <person name="Tripathy S."/>
            <person name="Grunwald N."/>
            <person name="Machado M."/>
            <person name="Johnson C.S."/>
            <person name="Arredondo F."/>
            <person name="Hong C."/>
            <person name="Coffey M."/>
            <person name="Young S.K."/>
            <person name="Zeng Q."/>
            <person name="Gargeya S."/>
            <person name="Fitzgerald M."/>
            <person name="Abouelleil A."/>
            <person name="Alvarado L."/>
            <person name="Chapman S.B."/>
            <person name="Gainer-Dewar J."/>
            <person name="Goldberg J."/>
            <person name="Griggs A."/>
            <person name="Gujja S."/>
            <person name="Hansen M."/>
            <person name="Howarth C."/>
            <person name="Imamovic A."/>
            <person name="Ireland A."/>
            <person name="Larimer J."/>
            <person name="McCowan C."/>
            <person name="Murphy C."/>
            <person name="Pearson M."/>
            <person name="Poon T.W."/>
            <person name="Priest M."/>
            <person name="Roberts A."/>
            <person name="Saif S."/>
            <person name="Shea T."/>
            <person name="Sykes S."/>
            <person name="Wortman J."/>
            <person name="Nusbaum C."/>
            <person name="Birren B."/>
        </authorList>
    </citation>
    <scope>NUCLEOTIDE SEQUENCE [LARGE SCALE GENOMIC DNA]</scope>
    <source>
        <strain evidence="1">CHvinca01</strain>
    </source>
</reference>
<name>W2L0P7_PHYNI</name>
<gene>
    <name evidence="1" type="ORF">L917_10420</name>
</gene>
<organism evidence="1">
    <name type="scientific">Phytophthora nicotianae</name>
    <name type="common">Potato buckeye rot agent</name>
    <name type="synonym">Phytophthora parasitica</name>
    <dbReference type="NCBI Taxonomy" id="4792"/>
    <lineage>
        <taxon>Eukaryota</taxon>
        <taxon>Sar</taxon>
        <taxon>Stramenopiles</taxon>
        <taxon>Oomycota</taxon>
        <taxon>Peronosporomycetes</taxon>
        <taxon>Peronosporales</taxon>
        <taxon>Peronosporaceae</taxon>
        <taxon>Phytophthora</taxon>
    </lineage>
</organism>
<sequence>MRGMTKKRLDEYLDEYLWRSWFFPPKTSVANVTSENAELDEHLSTRREAIVATTSHDWIQLAVSKVAVLSLKEECGAGEVAGSDTNNEHHYRGDHAASSDATYGQNHRWMSAALSLLLCIIIEAS</sequence>
<dbReference type="Proteomes" id="UP000054423">
    <property type="component" value="Unassembled WGS sequence"/>
</dbReference>